<comment type="caution">
    <text evidence="3">The sequence shown here is derived from an EMBL/GenBank/DDBJ whole genome shotgun (WGS) entry which is preliminary data.</text>
</comment>
<gene>
    <name evidence="3" type="ORF">EYS42_15120</name>
</gene>
<dbReference type="Proteomes" id="UP000292120">
    <property type="component" value="Unassembled WGS sequence"/>
</dbReference>
<dbReference type="SMART" id="SM00867">
    <property type="entry name" value="YceI"/>
    <property type="match status" value="1"/>
</dbReference>
<evidence type="ECO:0000256" key="1">
    <source>
        <dbReference type="SAM" id="SignalP"/>
    </source>
</evidence>
<sequence length="181" mass="19143">MRIIALLAAALPLVGHAATLVPAGSEVTFVAKQIGVPLDGRFRKFDAQIALDPKQPQAGKVSFGIDLASVSMGPETDAELLKPEWFGTAKFPRATFVSSAIKPIGADRYEVTGKLTIKGISRDLTVPVQLAAAGANTIATGGFTLQRLAFKVGEGDWADTSVVANDVQVKFKLNLKDQPLK</sequence>
<dbReference type="AlphaFoldDB" id="A0A4Q9GV79"/>
<evidence type="ECO:0000313" key="4">
    <source>
        <dbReference type="Proteomes" id="UP000292120"/>
    </source>
</evidence>
<reference evidence="3 4" key="1">
    <citation type="submission" date="2019-02" db="EMBL/GenBank/DDBJ databases">
        <title>Aquabacterium sp. strain KMB7.</title>
        <authorList>
            <person name="Chen W.-M."/>
        </authorList>
    </citation>
    <scope>NUCLEOTIDE SEQUENCE [LARGE SCALE GENOMIC DNA]</scope>
    <source>
        <strain evidence="3 4">KMB7</strain>
    </source>
</reference>
<dbReference type="InterPro" id="IPR036761">
    <property type="entry name" value="TTHA0802/YceI-like_sf"/>
</dbReference>
<dbReference type="OrthoDB" id="1247465at2"/>
<proteinExistence type="predicted"/>
<keyword evidence="1" id="KW-0732">Signal</keyword>
<dbReference type="RefSeq" id="WP_130969031.1">
    <property type="nucleotide sequence ID" value="NZ_SIXI01000007.1"/>
</dbReference>
<dbReference type="EMBL" id="SIXI01000007">
    <property type="protein sequence ID" value="TBO28334.1"/>
    <property type="molecule type" value="Genomic_DNA"/>
</dbReference>
<keyword evidence="4" id="KW-1185">Reference proteome</keyword>
<dbReference type="PANTHER" id="PTHR34406:SF1">
    <property type="entry name" value="PROTEIN YCEI"/>
    <property type="match status" value="1"/>
</dbReference>
<organism evidence="3 4">
    <name type="scientific">Aquabacterium lacunae</name>
    <dbReference type="NCBI Taxonomy" id="2528630"/>
    <lineage>
        <taxon>Bacteria</taxon>
        <taxon>Pseudomonadati</taxon>
        <taxon>Pseudomonadota</taxon>
        <taxon>Betaproteobacteria</taxon>
        <taxon>Burkholderiales</taxon>
        <taxon>Aquabacterium</taxon>
    </lineage>
</organism>
<feature type="domain" description="Lipid/polyisoprenoid-binding YceI-like" evidence="2">
    <location>
        <begin position="17"/>
        <end position="176"/>
    </location>
</feature>
<dbReference type="InterPro" id="IPR007372">
    <property type="entry name" value="Lipid/polyisoprenoid-bd_YceI"/>
</dbReference>
<evidence type="ECO:0000259" key="2">
    <source>
        <dbReference type="SMART" id="SM00867"/>
    </source>
</evidence>
<dbReference type="SUPFAM" id="SSF101874">
    <property type="entry name" value="YceI-like"/>
    <property type="match status" value="1"/>
</dbReference>
<dbReference type="Gene3D" id="2.40.128.110">
    <property type="entry name" value="Lipid/polyisoprenoid-binding, YceI-like"/>
    <property type="match status" value="1"/>
</dbReference>
<feature type="signal peptide" evidence="1">
    <location>
        <begin position="1"/>
        <end position="17"/>
    </location>
</feature>
<dbReference type="Pfam" id="PF04264">
    <property type="entry name" value="YceI"/>
    <property type="match status" value="1"/>
</dbReference>
<accession>A0A4Q9GV79</accession>
<protein>
    <submittedName>
        <fullName evidence="3">YceI family protein</fullName>
    </submittedName>
</protein>
<name>A0A4Q9GV79_9BURK</name>
<feature type="chain" id="PRO_5020903941" evidence="1">
    <location>
        <begin position="18"/>
        <end position="181"/>
    </location>
</feature>
<evidence type="ECO:0000313" key="3">
    <source>
        <dbReference type="EMBL" id="TBO28334.1"/>
    </source>
</evidence>
<dbReference type="PANTHER" id="PTHR34406">
    <property type="entry name" value="PROTEIN YCEI"/>
    <property type="match status" value="1"/>
</dbReference>